<dbReference type="Pfam" id="PF08402">
    <property type="entry name" value="TOBE_2"/>
    <property type="match status" value="1"/>
</dbReference>
<keyword evidence="3 5" id="KW-0067">ATP-binding</keyword>
<dbReference type="STRING" id="1231623.Tasa_052_005"/>
<dbReference type="OrthoDB" id="9802264at2"/>
<proteinExistence type="predicted"/>
<dbReference type="GO" id="GO:0015697">
    <property type="term" value="P:quaternary ammonium group transport"/>
    <property type="evidence" value="ECO:0007669"/>
    <property type="project" value="UniProtKB-ARBA"/>
</dbReference>
<dbReference type="RefSeq" id="WP_048850980.1">
    <property type="nucleotide sequence ID" value="NZ_BALE01000052.1"/>
</dbReference>
<evidence type="ECO:0000313" key="5">
    <source>
        <dbReference type="EMBL" id="GAN55642.1"/>
    </source>
</evidence>
<dbReference type="InterPro" id="IPR050093">
    <property type="entry name" value="ABC_SmlMolc_Importer"/>
</dbReference>
<evidence type="ECO:0000256" key="2">
    <source>
        <dbReference type="ARBA" id="ARBA00022741"/>
    </source>
</evidence>
<dbReference type="InterPro" id="IPR003439">
    <property type="entry name" value="ABC_transporter-like_ATP-bd"/>
</dbReference>
<organism evidence="5 6">
    <name type="scientific">Tanticharoenia sakaeratensis NBRC 103193</name>
    <dbReference type="NCBI Taxonomy" id="1231623"/>
    <lineage>
        <taxon>Bacteria</taxon>
        <taxon>Pseudomonadati</taxon>
        <taxon>Pseudomonadota</taxon>
        <taxon>Alphaproteobacteria</taxon>
        <taxon>Acetobacterales</taxon>
        <taxon>Acetobacteraceae</taxon>
        <taxon>Tanticharoenia</taxon>
    </lineage>
</organism>
<dbReference type="PANTHER" id="PTHR42781">
    <property type="entry name" value="SPERMIDINE/PUTRESCINE IMPORT ATP-BINDING PROTEIN POTA"/>
    <property type="match status" value="1"/>
</dbReference>
<evidence type="ECO:0000313" key="6">
    <source>
        <dbReference type="Proteomes" id="UP000032679"/>
    </source>
</evidence>
<dbReference type="GO" id="GO:0016887">
    <property type="term" value="F:ATP hydrolysis activity"/>
    <property type="evidence" value="ECO:0007669"/>
    <property type="project" value="InterPro"/>
</dbReference>
<dbReference type="FunFam" id="3.40.50.300:FF:000425">
    <property type="entry name" value="Probable ABC transporter, ATP-binding subunit"/>
    <property type="match status" value="1"/>
</dbReference>
<dbReference type="Gene3D" id="3.40.50.300">
    <property type="entry name" value="P-loop containing nucleotide triphosphate hydrolases"/>
    <property type="match status" value="1"/>
</dbReference>
<dbReference type="SUPFAM" id="SSF50331">
    <property type="entry name" value="MOP-like"/>
    <property type="match status" value="1"/>
</dbReference>
<keyword evidence="2" id="KW-0547">Nucleotide-binding</keyword>
<keyword evidence="1" id="KW-0813">Transport</keyword>
<accession>A0A0D6MPL3</accession>
<dbReference type="GO" id="GO:0043190">
    <property type="term" value="C:ATP-binding cassette (ABC) transporter complex"/>
    <property type="evidence" value="ECO:0007669"/>
    <property type="project" value="InterPro"/>
</dbReference>
<evidence type="ECO:0000259" key="4">
    <source>
        <dbReference type="PROSITE" id="PS50893"/>
    </source>
</evidence>
<dbReference type="PROSITE" id="PS50893">
    <property type="entry name" value="ABC_TRANSPORTER_2"/>
    <property type="match status" value="1"/>
</dbReference>
<dbReference type="Gene3D" id="2.40.50.100">
    <property type="match status" value="1"/>
</dbReference>
<dbReference type="SMART" id="SM00382">
    <property type="entry name" value="AAA"/>
    <property type="match status" value="1"/>
</dbReference>
<dbReference type="GO" id="GO:0022857">
    <property type="term" value="F:transmembrane transporter activity"/>
    <property type="evidence" value="ECO:0007669"/>
    <property type="project" value="InterPro"/>
</dbReference>
<protein>
    <submittedName>
        <fullName evidence="5">Spermidine/putrescine import ATP-binding protein PotA</fullName>
    </submittedName>
</protein>
<dbReference type="EMBL" id="BALE01000052">
    <property type="protein sequence ID" value="GAN55642.1"/>
    <property type="molecule type" value="Genomic_DNA"/>
</dbReference>
<dbReference type="PANTHER" id="PTHR42781:SF4">
    <property type="entry name" value="SPERMIDINE_PUTRESCINE IMPORT ATP-BINDING PROTEIN POTA"/>
    <property type="match status" value="1"/>
</dbReference>
<dbReference type="InterPro" id="IPR008995">
    <property type="entry name" value="Mo/tungstate-bd_C_term_dom"/>
</dbReference>
<reference evidence="5 6" key="1">
    <citation type="submission" date="2012-10" db="EMBL/GenBank/DDBJ databases">
        <title>Genome sequencing of Tanticharoenia sakaeratensis NBRC 103193.</title>
        <authorList>
            <person name="Azuma Y."/>
            <person name="Hadano H."/>
            <person name="Hirakawa H."/>
            <person name="Matsushita K."/>
        </authorList>
    </citation>
    <scope>NUCLEOTIDE SEQUENCE [LARGE SCALE GENOMIC DNA]</scope>
    <source>
        <strain evidence="5 6">NBRC 103193</strain>
    </source>
</reference>
<dbReference type="GO" id="GO:0005524">
    <property type="term" value="F:ATP binding"/>
    <property type="evidence" value="ECO:0007669"/>
    <property type="project" value="UniProtKB-KW"/>
</dbReference>
<name>A0A0D6MPL3_9PROT</name>
<sequence>MNERNINPDPDRPASKLRTEQLHKSYGATIALDRVDIDVLAGEFVTLLGPSGSGKSTLLQLICGLAPPSGGRLFIDGRDQTWSPTADRDIGVVFQSYALFPHLSVEENVAFPLRIRRVDRAQIASRVASALEMVGLAGFNARMPNALSGGQQQRVALARCLVYKPSLILMDESFSALDRNLRMTMQDEVRRIHRETGATFVFVTHDQDEAMAMSDRICLMNAGRIEQFATPRTLYNEPATVFAANFIGNSTILNGTVRNDGMLETPAGPVPLPRNCATPAGGTGAIVLRPEHIRIGGADDTGLKGRVLDVSFNGCEQRVVFELRNGQPAVIKAPTNIEIHRDQPATLCWTPGDGHFIAGPTS</sequence>
<dbReference type="AlphaFoldDB" id="A0A0D6MPL3"/>
<dbReference type="InterPro" id="IPR003593">
    <property type="entry name" value="AAA+_ATPase"/>
</dbReference>
<evidence type="ECO:0000256" key="3">
    <source>
        <dbReference type="ARBA" id="ARBA00022840"/>
    </source>
</evidence>
<dbReference type="PROSITE" id="PS00211">
    <property type="entry name" value="ABC_TRANSPORTER_1"/>
    <property type="match status" value="1"/>
</dbReference>
<dbReference type="Pfam" id="PF00005">
    <property type="entry name" value="ABC_tran"/>
    <property type="match status" value="1"/>
</dbReference>
<evidence type="ECO:0000256" key="1">
    <source>
        <dbReference type="ARBA" id="ARBA00022448"/>
    </source>
</evidence>
<comment type="caution">
    <text evidence="5">The sequence shown here is derived from an EMBL/GenBank/DDBJ whole genome shotgun (WGS) entry which is preliminary data.</text>
</comment>
<dbReference type="Proteomes" id="UP000032679">
    <property type="component" value="Unassembled WGS sequence"/>
</dbReference>
<dbReference type="InterPro" id="IPR027417">
    <property type="entry name" value="P-loop_NTPase"/>
</dbReference>
<feature type="domain" description="ABC transporter" evidence="4">
    <location>
        <begin position="17"/>
        <end position="247"/>
    </location>
</feature>
<dbReference type="InterPro" id="IPR013611">
    <property type="entry name" value="Transp-assoc_OB_typ2"/>
</dbReference>
<keyword evidence="6" id="KW-1185">Reference proteome</keyword>
<dbReference type="InterPro" id="IPR017871">
    <property type="entry name" value="ABC_transporter-like_CS"/>
</dbReference>
<gene>
    <name evidence="5" type="ORF">Tasa_052_005</name>
</gene>
<dbReference type="SUPFAM" id="SSF52540">
    <property type="entry name" value="P-loop containing nucleoside triphosphate hydrolases"/>
    <property type="match status" value="1"/>
</dbReference>